<dbReference type="InterPro" id="IPR006015">
    <property type="entry name" value="Universal_stress_UspA"/>
</dbReference>
<gene>
    <name evidence="5" type="ORF">OOJ09_27820</name>
</gene>
<dbReference type="Proteomes" id="UP001152178">
    <property type="component" value="Unassembled WGS sequence"/>
</dbReference>
<dbReference type="PANTHER" id="PTHR46268:SF27">
    <property type="entry name" value="UNIVERSAL STRESS PROTEIN RV2623"/>
    <property type="match status" value="1"/>
</dbReference>
<evidence type="ECO:0000256" key="3">
    <source>
        <dbReference type="ARBA" id="ARBA00022840"/>
    </source>
</evidence>
<protein>
    <submittedName>
        <fullName evidence="5">Universal stress protein</fullName>
    </submittedName>
</protein>
<dbReference type="InterPro" id="IPR014729">
    <property type="entry name" value="Rossmann-like_a/b/a_fold"/>
</dbReference>
<name>A0ABT4R2E5_9HYPH</name>
<keyword evidence="6" id="KW-1185">Reference proteome</keyword>
<accession>A0ABT4R2E5</accession>
<comment type="similarity">
    <text evidence="1">Belongs to the universal stress protein A family.</text>
</comment>
<dbReference type="RefSeq" id="WP_269908264.1">
    <property type="nucleotide sequence ID" value="NZ_JAPFQA010000020.1"/>
</dbReference>
<evidence type="ECO:0000259" key="4">
    <source>
        <dbReference type="Pfam" id="PF00582"/>
    </source>
</evidence>
<comment type="caution">
    <text evidence="5">The sequence shown here is derived from an EMBL/GenBank/DDBJ whole genome shotgun (WGS) entry which is preliminary data.</text>
</comment>
<dbReference type="Gene3D" id="3.40.50.620">
    <property type="entry name" value="HUPs"/>
    <property type="match status" value="2"/>
</dbReference>
<dbReference type="InterPro" id="IPR006016">
    <property type="entry name" value="UspA"/>
</dbReference>
<dbReference type="PRINTS" id="PR01438">
    <property type="entry name" value="UNVRSLSTRESS"/>
</dbReference>
<sequence>MKILAATDFSTRSQRAVRRAGLLARQVAAQLTLVHVVDDDQPSAIVELESREARRYLEEQTISMAELQGLRCDAVVVAGDPFDGLLKAAEARSIDLIVMGAHRKQLLRDIFVGTTIERVIRTGPCPVLMVNADAKHAYRKVMAAVDMSEPSARAIRTAREVGLIGDANLWLVHGFDAFAKGKMSNAGIGKDEIARYVALERLQVGRDLVAFLEANDFGVDKWSLRVKEAGPVDAIMEAIKEVAPDLLVIGTHGRTGLIKVLLGSVTESILRSVDVDVLAVPPVRS</sequence>
<dbReference type="EMBL" id="JAPFQA010000020">
    <property type="protein sequence ID" value="MCZ8548001.1"/>
    <property type="molecule type" value="Genomic_DNA"/>
</dbReference>
<evidence type="ECO:0000313" key="5">
    <source>
        <dbReference type="EMBL" id="MCZ8548001.1"/>
    </source>
</evidence>
<keyword evidence="2" id="KW-0547">Nucleotide-binding</keyword>
<organism evidence="5 6">
    <name type="scientific">Mesorhizobium qingshengii</name>
    <dbReference type="NCBI Taxonomy" id="1165689"/>
    <lineage>
        <taxon>Bacteria</taxon>
        <taxon>Pseudomonadati</taxon>
        <taxon>Pseudomonadota</taxon>
        <taxon>Alphaproteobacteria</taxon>
        <taxon>Hyphomicrobiales</taxon>
        <taxon>Phyllobacteriaceae</taxon>
        <taxon>Mesorhizobium</taxon>
    </lineage>
</organism>
<dbReference type="CDD" id="cd00293">
    <property type="entry name" value="USP-like"/>
    <property type="match status" value="2"/>
</dbReference>
<reference evidence="5" key="1">
    <citation type="submission" date="2022-11" db="EMBL/GenBank/DDBJ databases">
        <authorList>
            <person name="Coimbra C."/>
        </authorList>
    </citation>
    <scope>NUCLEOTIDE SEQUENCE</scope>
    <source>
        <strain evidence="5">Jales19</strain>
    </source>
</reference>
<keyword evidence="3" id="KW-0067">ATP-binding</keyword>
<feature type="domain" description="UspA" evidence="4">
    <location>
        <begin position="138"/>
        <end position="281"/>
    </location>
</feature>
<dbReference type="Pfam" id="PF00582">
    <property type="entry name" value="Usp"/>
    <property type="match status" value="2"/>
</dbReference>
<evidence type="ECO:0000256" key="2">
    <source>
        <dbReference type="ARBA" id="ARBA00022741"/>
    </source>
</evidence>
<dbReference type="SUPFAM" id="SSF52402">
    <property type="entry name" value="Adenine nucleotide alpha hydrolases-like"/>
    <property type="match status" value="2"/>
</dbReference>
<evidence type="ECO:0000313" key="6">
    <source>
        <dbReference type="Proteomes" id="UP001152178"/>
    </source>
</evidence>
<feature type="domain" description="UspA" evidence="4">
    <location>
        <begin position="2"/>
        <end position="130"/>
    </location>
</feature>
<dbReference type="PANTHER" id="PTHR46268">
    <property type="entry name" value="STRESS RESPONSE PROTEIN NHAX"/>
    <property type="match status" value="1"/>
</dbReference>
<proteinExistence type="inferred from homology"/>
<evidence type="ECO:0000256" key="1">
    <source>
        <dbReference type="ARBA" id="ARBA00008791"/>
    </source>
</evidence>